<feature type="region of interest" description="Disordered" evidence="1">
    <location>
        <begin position="24"/>
        <end position="54"/>
    </location>
</feature>
<reference evidence="2 3" key="1">
    <citation type="submission" date="2015-04" db="EMBL/GenBank/DDBJ databases">
        <title>Complete genome sequence of Schizopora paradoxa KUC8140, a cosmopolitan wood degrader in East Asia.</title>
        <authorList>
            <consortium name="DOE Joint Genome Institute"/>
            <person name="Min B."/>
            <person name="Park H."/>
            <person name="Jang Y."/>
            <person name="Kim J.-J."/>
            <person name="Kim K.H."/>
            <person name="Pangilinan J."/>
            <person name="Lipzen A."/>
            <person name="Riley R."/>
            <person name="Grigoriev I.V."/>
            <person name="Spatafora J.W."/>
            <person name="Choi I.-G."/>
        </authorList>
    </citation>
    <scope>NUCLEOTIDE SEQUENCE [LARGE SCALE GENOMIC DNA]</scope>
    <source>
        <strain evidence="2 3">KUC8140</strain>
    </source>
</reference>
<evidence type="ECO:0000256" key="1">
    <source>
        <dbReference type="SAM" id="MobiDB-lite"/>
    </source>
</evidence>
<dbReference type="AlphaFoldDB" id="A0A0H2S8W9"/>
<evidence type="ECO:0000313" key="3">
    <source>
        <dbReference type="Proteomes" id="UP000053477"/>
    </source>
</evidence>
<dbReference type="Proteomes" id="UP000053477">
    <property type="component" value="Unassembled WGS sequence"/>
</dbReference>
<feature type="compositionally biased region" description="Polar residues" evidence="1">
    <location>
        <begin position="25"/>
        <end position="43"/>
    </location>
</feature>
<protein>
    <submittedName>
        <fullName evidence="2">Uncharacterized protein</fullName>
    </submittedName>
</protein>
<organism evidence="2 3">
    <name type="scientific">Schizopora paradoxa</name>
    <dbReference type="NCBI Taxonomy" id="27342"/>
    <lineage>
        <taxon>Eukaryota</taxon>
        <taxon>Fungi</taxon>
        <taxon>Dikarya</taxon>
        <taxon>Basidiomycota</taxon>
        <taxon>Agaricomycotina</taxon>
        <taxon>Agaricomycetes</taxon>
        <taxon>Hymenochaetales</taxon>
        <taxon>Schizoporaceae</taxon>
        <taxon>Schizopora</taxon>
    </lineage>
</organism>
<keyword evidence="3" id="KW-1185">Reference proteome</keyword>
<dbReference type="EMBL" id="KQ085882">
    <property type="protein sequence ID" value="KLO20692.1"/>
    <property type="molecule type" value="Genomic_DNA"/>
</dbReference>
<evidence type="ECO:0000313" key="2">
    <source>
        <dbReference type="EMBL" id="KLO20692.1"/>
    </source>
</evidence>
<sequence length="133" mass="15092">MDPNALLSEIESKILSLDLLCGRNPPQSSTRVCLSTSSPSPLASGTDAPDNERPKKAIRVGVLQEIPRLQVPRLQELRVQRVLQVFIKTNKTSKKTDYAGDLLSFRDQHFAFRCDPRRMNLASPKTRRRQEHL</sequence>
<name>A0A0H2S8W9_9AGAM</name>
<dbReference type="InParanoid" id="A0A0H2S8W9"/>
<gene>
    <name evidence="2" type="ORF">SCHPADRAFT_884694</name>
</gene>
<accession>A0A0H2S8W9</accession>
<proteinExistence type="predicted"/>